<feature type="domain" description="SpoVT-AbrB" evidence="2">
    <location>
        <begin position="1"/>
        <end position="47"/>
    </location>
</feature>
<dbReference type="NCBIfam" id="TIGR01439">
    <property type="entry name" value="lp_hng_hel_AbrB"/>
    <property type="match status" value="1"/>
</dbReference>
<dbReference type="EMBL" id="QMEB01000231">
    <property type="protein sequence ID" value="NMG22196.1"/>
    <property type="molecule type" value="Genomic_DNA"/>
</dbReference>
<protein>
    <submittedName>
        <fullName evidence="3">AbrB family transcriptional regulator</fullName>
    </submittedName>
</protein>
<proteinExistence type="predicted"/>
<dbReference type="InterPro" id="IPR007159">
    <property type="entry name" value="SpoVT-AbrB_dom"/>
</dbReference>
<dbReference type="PROSITE" id="PS51740">
    <property type="entry name" value="SPOVT_ABRB"/>
    <property type="match status" value="1"/>
</dbReference>
<dbReference type="Gene3D" id="2.10.260.10">
    <property type="match status" value="1"/>
</dbReference>
<dbReference type="Proteomes" id="UP000718564">
    <property type="component" value="Unassembled WGS sequence"/>
</dbReference>
<keyword evidence="1" id="KW-0238">DNA-binding</keyword>
<gene>
    <name evidence="3" type="ORF">DP116_23175</name>
</gene>
<dbReference type="Pfam" id="PF04014">
    <property type="entry name" value="MazE_antitoxin"/>
    <property type="match status" value="1"/>
</dbReference>
<dbReference type="SUPFAM" id="SSF89447">
    <property type="entry name" value="AbrB/MazE/MraZ-like"/>
    <property type="match status" value="1"/>
</dbReference>
<dbReference type="SMART" id="SM00966">
    <property type="entry name" value="SpoVT_AbrB"/>
    <property type="match status" value="1"/>
</dbReference>
<dbReference type="RefSeq" id="WP_169157408.1">
    <property type="nucleotide sequence ID" value="NZ_CAWPJE010000229.1"/>
</dbReference>
<keyword evidence="4" id="KW-1185">Reference proteome</keyword>
<organism evidence="3 4">
    <name type="scientific">Brasilonema bromeliae SPC951</name>
    <dbReference type="NCBI Taxonomy" id="385972"/>
    <lineage>
        <taxon>Bacteria</taxon>
        <taxon>Bacillati</taxon>
        <taxon>Cyanobacteriota</taxon>
        <taxon>Cyanophyceae</taxon>
        <taxon>Nostocales</taxon>
        <taxon>Scytonemataceae</taxon>
        <taxon>Brasilonema</taxon>
        <taxon>Bromeliae group (in: Brasilonema)</taxon>
    </lineage>
</organism>
<comment type="caution">
    <text evidence="3">The sequence shown here is derived from an EMBL/GenBank/DDBJ whole genome shotgun (WGS) entry which is preliminary data.</text>
</comment>
<evidence type="ECO:0000313" key="3">
    <source>
        <dbReference type="EMBL" id="NMG22196.1"/>
    </source>
</evidence>
<sequence>MSIATITSKGQTTIPKEIREKLNLRPGDRIHFIIEPDGKVYIQPLNIQVEELSGILHKPEREPVSIEEMNEAIEQCAGNLS</sequence>
<evidence type="ECO:0000259" key="2">
    <source>
        <dbReference type="PROSITE" id="PS51740"/>
    </source>
</evidence>
<reference evidence="3 4" key="1">
    <citation type="submission" date="2018-06" db="EMBL/GenBank/DDBJ databases">
        <title>Comparative genomics of Brasilonema spp. strains.</title>
        <authorList>
            <person name="Alvarenga D.O."/>
            <person name="Fiore M.F."/>
            <person name="Varani A.M."/>
        </authorList>
    </citation>
    <scope>NUCLEOTIDE SEQUENCE [LARGE SCALE GENOMIC DNA]</scope>
    <source>
        <strain evidence="3 4">SPC951</strain>
    </source>
</reference>
<accession>A0ABX1PE96</accession>
<evidence type="ECO:0000256" key="1">
    <source>
        <dbReference type="PROSITE-ProRule" id="PRU01076"/>
    </source>
</evidence>
<evidence type="ECO:0000313" key="4">
    <source>
        <dbReference type="Proteomes" id="UP000718564"/>
    </source>
</evidence>
<dbReference type="InterPro" id="IPR037914">
    <property type="entry name" value="SpoVT-AbrB_sf"/>
</dbReference>
<name>A0ABX1PE96_9CYAN</name>